<evidence type="ECO:0008006" key="4">
    <source>
        <dbReference type="Google" id="ProtNLM"/>
    </source>
</evidence>
<comment type="similarity">
    <text evidence="1">Belongs to the ARG7 family.</text>
</comment>
<dbReference type="OrthoDB" id="1936278at2759"/>
<dbReference type="PANTHER" id="PTHR31175:SF120">
    <property type="entry name" value="OS09G0547100 PROTEIN"/>
    <property type="match status" value="1"/>
</dbReference>
<evidence type="ECO:0000313" key="3">
    <source>
        <dbReference type="Proteomes" id="UP000231279"/>
    </source>
</evidence>
<dbReference type="InterPro" id="IPR003676">
    <property type="entry name" value="SAUR_fam"/>
</dbReference>
<proteinExistence type="inferred from homology"/>
<name>A0A2G9GYZ1_9LAMI</name>
<evidence type="ECO:0000313" key="2">
    <source>
        <dbReference type="EMBL" id="PIN10491.1"/>
    </source>
</evidence>
<dbReference type="STRING" id="429701.A0A2G9GYZ1"/>
<accession>A0A2G9GYZ1</accession>
<dbReference type="GO" id="GO:0009733">
    <property type="term" value="P:response to auxin"/>
    <property type="evidence" value="ECO:0007669"/>
    <property type="project" value="InterPro"/>
</dbReference>
<gene>
    <name evidence="2" type="ORF">CDL12_16913</name>
</gene>
<protein>
    <recommendedName>
        <fullName evidence="4">Small auxin-up RNA</fullName>
    </recommendedName>
</protein>
<dbReference type="EMBL" id="NKXS01003211">
    <property type="protein sequence ID" value="PIN10491.1"/>
    <property type="molecule type" value="Genomic_DNA"/>
</dbReference>
<sequence length="137" mass="15111">MAKGGSPGKKTYILPREKTGEIVTSDNSLELAKKGHFIVYTTNKVQFAFPIAYLNSSIFRELLRMSEEEFGLAGQGPITLPCDSQFMGYVASLMQKKADKDVENALLLSMAALRCSSSSSYYLDHQQTSHNMLLCGC</sequence>
<organism evidence="2 3">
    <name type="scientific">Handroanthus impetiginosus</name>
    <dbReference type="NCBI Taxonomy" id="429701"/>
    <lineage>
        <taxon>Eukaryota</taxon>
        <taxon>Viridiplantae</taxon>
        <taxon>Streptophyta</taxon>
        <taxon>Embryophyta</taxon>
        <taxon>Tracheophyta</taxon>
        <taxon>Spermatophyta</taxon>
        <taxon>Magnoliopsida</taxon>
        <taxon>eudicotyledons</taxon>
        <taxon>Gunneridae</taxon>
        <taxon>Pentapetalae</taxon>
        <taxon>asterids</taxon>
        <taxon>lamiids</taxon>
        <taxon>Lamiales</taxon>
        <taxon>Bignoniaceae</taxon>
        <taxon>Crescentiina</taxon>
        <taxon>Tabebuia alliance</taxon>
        <taxon>Handroanthus</taxon>
    </lineage>
</organism>
<dbReference type="Proteomes" id="UP000231279">
    <property type="component" value="Unassembled WGS sequence"/>
</dbReference>
<dbReference type="AlphaFoldDB" id="A0A2G9GYZ1"/>
<comment type="caution">
    <text evidence="2">The sequence shown here is derived from an EMBL/GenBank/DDBJ whole genome shotgun (WGS) entry which is preliminary data.</text>
</comment>
<dbReference type="Pfam" id="PF02519">
    <property type="entry name" value="Auxin_inducible"/>
    <property type="match status" value="1"/>
</dbReference>
<evidence type="ECO:0000256" key="1">
    <source>
        <dbReference type="ARBA" id="ARBA00006974"/>
    </source>
</evidence>
<reference evidence="3" key="1">
    <citation type="journal article" date="2018" name="Gigascience">
        <title>Genome assembly of the Pink Ipe (Handroanthus impetiginosus, Bignoniaceae), a highly valued, ecologically keystone Neotropical timber forest tree.</title>
        <authorList>
            <person name="Silva-Junior O.B."/>
            <person name="Grattapaglia D."/>
            <person name="Novaes E."/>
            <person name="Collevatti R.G."/>
        </authorList>
    </citation>
    <scope>NUCLEOTIDE SEQUENCE [LARGE SCALE GENOMIC DNA]</scope>
    <source>
        <strain evidence="3">cv. UFG-1</strain>
    </source>
</reference>
<dbReference type="PANTHER" id="PTHR31175">
    <property type="entry name" value="AUXIN-RESPONSIVE FAMILY PROTEIN"/>
    <property type="match status" value="1"/>
</dbReference>
<keyword evidence="3" id="KW-1185">Reference proteome</keyword>